<dbReference type="AlphaFoldDB" id="A0A972VZR2"/>
<reference evidence="1" key="1">
    <citation type="submission" date="2020-05" db="EMBL/GenBank/DDBJ databases">
        <title>Sulfur intermediates as new biogeochemical hubs in an aquatic model microbial ecosystem.</title>
        <authorList>
            <person name="Vigneron A."/>
        </authorList>
    </citation>
    <scope>NUCLEOTIDE SEQUENCE</scope>
    <source>
        <strain evidence="1">Bin.250</strain>
    </source>
</reference>
<dbReference type="InterPro" id="IPR008023">
    <property type="entry name" value="DUF748"/>
</dbReference>
<sequence length="396" mass="42302">MNYSAAGVVVEHITIEGLDALVQMTESGAIAGVVESAEPAPDAEASTPKIHIAELELTGQVRFVDQSRAAVVTLVMPEIALKINDLGQGLLARFELKARHQEEHQTGELLIMGTGHLLDSPINADLTMRLTQFELHQISPYLGYGIRSGRLVLDSSVNITDNQIKAENRVRMEGLKVDTGQAKAMAGADLPLSVALNLLKDKDGRIDLKVPIATKLGKFAVDTSDIVNTALANAAKQAALAYVKQALQPLGTLMFVKDMAAAAARPRFQPVVFSPGSADIEASQRDYVNKVVALMMNRPALTITLCGIASQADEAAIQMVEQSKVEQIKAEQSKGDGADDEREAKVLAAAMQGLAVSRGKVVTGWFVDAGVAVERLFSCRPQVLADDSAPRVMISL</sequence>
<gene>
    <name evidence="1" type="ORF">HQ497_13855</name>
</gene>
<dbReference type="Proteomes" id="UP000754644">
    <property type="component" value="Unassembled WGS sequence"/>
</dbReference>
<protein>
    <submittedName>
        <fullName evidence="1">DUF748 domain-containing protein</fullName>
    </submittedName>
</protein>
<comment type="caution">
    <text evidence="1">The sequence shown here is derived from an EMBL/GenBank/DDBJ whole genome shotgun (WGS) entry which is preliminary data.</text>
</comment>
<dbReference type="Pfam" id="PF05359">
    <property type="entry name" value="DUF748"/>
    <property type="match status" value="1"/>
</dbReference>
<evidence type="ECO:0000313" key="2">
    <source>
        <dbReference type="Proteomes" id="UP000754644"/>
    </source>
</evidence>
<dbReference type="EMBL" id="JABMOJ010000519">
    <property type="protein sequence ID" value="NQV66441.1"/>
    <property type="molecule type" value="Genomic_DNA"/>
</dbReference>
<accession>A0A972VZR2</accession>
<evidence type="ECO:0000313" key="1">
    <source>
        <dbReference type="EMBL" id="NQV66441.1"/>
    </source>
</evidence>
<dbReference type="Gene3D" id="3.30.1330.60">
    <property type="entry name" value="OmpA-like domain"/>
    <property type="match status" value="1"/>
</dbReference>
<organism evidence="1 2">
    <name type="scientific">SAR86 cluster bacterium</name>
    <dbReference type="NCBI Taxonomy" id="2030880"/>
    <lineage>
        <taxon>Bacteria</taxon>
        <taxon>Pseudomonadati</taxon>
        <taxon>Pseudomonadota</taxon>
        <taxon>Gammaproteobacteria</taxon>
        <taxon>SAR86 cluster</taxon>
    </lineage>
</organism>
<dbReference type="InterPro" id="IPR036737">
    <property type="entry name" value="OmpA-like_sf"/>
</dbReference>
<proteinExistence type="predicted"/>
<name>A0A972VZR2_9GAMM</name>